<dbReference type="Gene3D" id="3.90.1580.10">
    <property type="entry name" value="paralog of FGE (formylglycine-generating enzyme)"/>
    <property type="match status" value="1"/>
</dbReference>
<dbReference type="RefSeq" id="WP_264487690.1">
    <property type="nucleotide sequence ID" value="NZ_JAPDDT010000005.1"/>
</dbReference>
<keyword evidence="4" id="KW-1185">Reference proteome</keyword>
<evidence type="ECO:0000313" key="3">
    <source>
        <dbReference type="EMBL" id="MCW1923581.1"/>
    </source>
</evidence>
<dbReference type="Gene3D" id="1.10.510.10">
    <property type="entry name" value="Transferase(Phosphotransferase) domain 1"/>
    <property type="match status" value="1"/>
</dbReference>
<keyword evidence="1" id="KW-0812">Transmembrane</keyword>
<dbReference type="InterPro" id="IPR011009">
    <property type="entry name" value="Kinase-like_dom_sf"/>
</dbReference>
<dbReference type="Proteomes" id="UP001320876">
    <property type="component" value="Unassembled WGS sequence"/>
</dbReference>
<dbReference type="SUPFAM" id="SSF56112">
    <property type="entry name" value="Protein kinase-like (PK-like)"/>
    <property type="match status" value="1"/>
</dbReference>
<keyword evidence="1" id="KW-0472">Membrane</keyword>
<feature type="transmembrane region" description="Helical" evidence="1">
    <location>
        <begin position="243"/>
        <end position="263"/>
    </location>
</feature>
<proteinExistence type="predicted"/>
<dbReference type="Gene3D" id="3.30.200.20">
    <property type="entry name" value="Phosphorylase Kinase, domain 1"/>
    <property type="match status" value="1"/>
</dbReference>
<dbReference type="InterPro" id="IPR051043">
    <property type="entry name" value="Sulfatase_Mod_Factor_Kinase"/>
</dbReference>
<name>A0ABT3GJC1_9BACT</name>
<accession>A0ABT3GJC1</accession>
<evidence type="ECO:0000256" key="1">
    <source>
        <dbReference type="SAM" id="Phobius"/>
    </source>
</evidence>
<feature type="domain" description="Sulfatase-modifying factor enzyme-like" evidence="2">
    <location>
        <begin position="296"/>
        <end position="401"/>
    </location>
</feature>
<dbReference type="PANTHER" id="PTHR23150:SF19">
    <property type="entry name" value="FORMYLGLYCINE-GENERATING ENZYME"/>
    <property type="match status" value="1"/>
</dbReference>
<dbReference type="Pfam" id="PF03781">
    <property type="entry name" value="FGE-sulfatase"/>
    <property type="match status" value="1"/>
</dbReference>
<dbReference type="EMBL" id="JAPDDT010000005">
    <property type="protein sequence ID" value="MCW1923581.1"/>
    <property type="molecule type" value="Genomic_DNA"/>
</dbReference>
<evidence type="ECO:0000313" key="4">
    <source>
        <dbReference type="Proteomes" id="UP001320876"/>
    </source>
</evidence>
<evidence type="ECO:0000259" key="2">
    <source>
        <dbReference type="Pfam" id="PF03781"/>
    </source>
</evidence>
<protein>
    <submittedName>
        <fullName evidence="3">SUMF1/EgtB/PvdO family nonheme iron enzyme</fullName>
    </submittedName>
</protein>
<dbReference type="InterPro" id="IPR042095">
    <property type="entry name" value="SUMF_sf"/>
</dbReference>
<keyword evidence="1" id="KW-1133">Transmembrane helix</keyword>
<dbReference type="InterPro" id="IPR005532">
    <property type="entry name" value="SUMF_dom"/>
</dbReference>
<organism evidence="3 4">
    <name type="scientific">Luteolibacter arcticus</name>
    <dbReference type="NCBI Taxonomy" id="1581411"/>
    <lineage>
        <taxon>Bacteria</taxon>
        <taxon>Pseudomonadati</taxon>
        <taxon>Verrucomicrobiota</taxon>
        <taxon>Verrucomicrobiia</taxon>
        <taxon>Verrucomicrobiales</taxon>
        <taxon>Verrucomicrobiaceae</taxon>
        <taxon>Luteolibacter</taxon>
    </lineage>
</organism>
<dbReference type="InterPro" id="IPR016187">
    <property type="entry name" value="CTDL_fold"/>
</dbReference>
<reference evidence="3 4" key="1">
    <citation type="submission" date="2022-10" db="EMBL/GenBank/DDBJ databases">
        <title>Luteolibacter arcticus strain CCTCC AB 2014275, whole genome shotgun sequencing project.</title>
        <authorList>
            <person name="Zhao G."/>
            <person name="Shen L."/>
        </authorList>
    </citation>
    <scope>NUCLEOTIDE SEQUENCE [LARGE SCALE GENOMIC DNA]</scope>
    <source>
        <strain evidence="3 4">CCTCC AB 2014275</strain>
    </source>
</reference>
<dbReference type="PANTHER" id="PTHR23150">
    <property type="entry name" value="SULFATASE MODIFYING FACTOR 1, 2"/>
    <property type="match status" value="1"/>
</dbReference>
<dbReference type="SUPFAM" id="SSF56436">
    <property type="entry name" value="C-type lectin-like"/>
    <property type="match status" value="1"/>
</dbReference>
<sequence>MDDFRARAGTLIGDYRLDEVLAESPTSLTWLAEQHSIRRPVVVIELKPTALHSRDAFLADVRAQAAVDHPLIGSVYEAVTLPDHCFAALERLPGASLADRLHAREAMKPAQVAHILRRVAEASLTLEADGTSTVAMDAGDVFLDTHGVVRVANLARAGKREPGRSTADIGTLGRKLIPLVADGRPGASRMLTLLAWMRGEGLDRSLTWAEVRSYAEQIEQQLAETPAAAAPPTARAQSKKSSLPLVLGLAAVAIAAAIGAFALKGKSNGKAAVSLPGPVVIPAGSHPLPDGGTSALPAFELASHEVTIGEYEDFLQVLAALPADRRTAYDHASQPAGKTAHEPEGWADMLAAIKTGGQWQGRIISRGCPVVNVDWWDAMAYCEWKTVHLPTEEQWWAAMRLQLPEPSSLRPAGWGPVQEIAPTDRTPAGLLGMAGSVAEWTQSQSLNPANPLGEKNWVLMGGSYLKPSTGATAREWTADRALRRPDLGFRVVE</sequence>
<gene>
    <name evidence="3" type="ORF">OKA05_13535</name>
</gene>
<comment type="caution">
    <text evidence="3">The sequence shown here is derived from an EMBL/GenBank/DDBJ whole genome shotgun (WGS) entry which is preliminary data.</text>
</comment>